<dbReference type="Pfam" id="PF16932">
    <property type="entry name" value="T4SS_TraI"/>
    <property type="match status" value="1"/>
</dbReference>
<evidence type="ECO:0000313" key="3">
    <source>
        <dbReference type="Proteomes" id="UP001169027"/>
    </source>
</evidence>
<name>A0ABT8SBX9_9BURK</name>
<evidence type="ECO:0000256" key="1">
    <source>
        <dbReference type="SAM" id="SignalP"/>
    </source>
</evidence>
<protein>
    <submittedName>
        <fullName evidence="2">Type IV secretory system conjugative DNA transfer family protein</fullName>
    </submittedName>
</protein>
<keyword evidence="3" id="KW-1185">Reference proteome</keyword>
<evidence type="ECO:0000313" key="2">
    <source>
        <dbReference type="EMBL" id="MDO1536416.1"/>
    </source>
</evidence>
<accession>A0ABT8SBX9</accession>
<dbReference type="Proteomes" id="UP001169027">
    <property type="component" value="Unassembled WGS sequence"/>
</dbReference>
<keyword evidence="1" id="KW-0732">Signal</keyword>
<proteinExistence type="predicted"/>
<sequence length="268" mass="29613">MTRTHFTKAARIALAVVALAAAQVASAQTQSLSVDSLMNAQGATESESRLSMVRETALRETAFGLGTRLGLLQRSREISAEVAKRDRELDKRFDFGGLMMGPGVLPPVIMESRDAISLEATTMRVSGAIYRIDEPARFVAIAPTWRDWLLLGLPSEDAADMSTVKSLLPRDSAEQAFWKKEVAQAVATGRAQAQQIFELNVANLEKTYFGMRLFYDLWKRGMVTIPVVASAQTMVDHENPNTIAVGNTMFRITRQAGFEDSSRWKPLE</sequence>
<comment type="caution">
    <text evidence="2">The sequence shown here is derived from an EMBL/GenBank/DDBJ whole genome shotgun (WGS) entry which is preliminary data.</text>
</comment>
<dbReference type="EMBL" id="JAUKVY010000027">
    <property type="protein sequence ID" value="MDO1536416.1"/>
    <property type="molecule type" value="Genomic_DNA"/>
</dbReference>
<feature type="signal peptide" evidence="1">
    <location>
        <begin position="1"/>
        <end position="27"/>
    </location>
</feature>
<dbReference type="RefSeq" id="WP_301814463.1">
    <property type="nucleotide sequence ID" value="NZ_JAUJZH010000027.1"/>
</dbReference>
<dbReference type="InterPro" id="IPR031618">
    <property type="entry name" value="T4SS_TraI"/>
</dbReference>
<organism evidence="2 3">
    <name type="scientific">Variovorax ginsengisoli</name>
    <dbReference type="NCBI Taxonomy" id="363844"/>
    <lineage>
        <taxon>Bacteria</taxon>
        <taxon>Pseudomonadati</taxon>
        <taxon>Pseudomonadota</taxon>
        <taxon>Betaproteobacteria</taxon>
        <taxon>Burkholderiales</taxon>
        <taxon>Comamonadaceae</taxon>
        <taxon>Variovorax</taxon>
    </lineage>
</organism>
<feature type="chain" id="PRO_5046116383" evidence="1">
    <location>
        <begin position="28"/>
        <end position="268"/>
    </location>
</feature>
<gene>
    <name evidence="2" type="ORF">Q2T77_29435</name>
</gene>
<reference evidence="2" key="1">
    <citation type="submission" date="2023-06" db="EMBL/GenBank/DDBJ databases">
        <authorList>
            <person name="Jiang Y."/>
            <person name="Liu Q."/>
        </authorList>
    </citation>
    <scope>NUCLEOTIDE SEQUENCE</scope>
    <source>
        <strain evidence="2">CGMCC 1.12090</strain>
    </source>
</reference>